<keyword evidence="3" id="KW-0805">Transcription regulation</keyword>
<evidence type="ECO:0000256" key="5">
    <source>
        <dbReference type="ARBA" id="ARBA00023242"/>
    </source>
</evidence>
<evidence type="ECO:0000256" key="4">
    <source>
        <dbReference type="ARBA" id="ARBA00023163"/>
    </source>
</evidence>
<dbReference type="Gene3D" id="1.10.10.60">
    <property type="entry name" value="Homeodomain-like"/>
    <property type="match status" value="1"/>
</dbReference>
<dbReference type="InterPro" id="IPR006447">
    <property type="entry name" value="Myb_dom_plants"/>
</dbReference>
<dbReference type="PANTHER" id="PTHR43874">
    <property type="entry name" value="TWO-COMPONENT RESPONSE REGULATOR"/>
    <property type="match status" value="1"/>
</dbReference>
<evidence type="ECO:0000256" key="7">
    <source>
        <dbReference type="SAM" id="MobiDB-lite"/>
    </source>
</evidence>
<dbReference type="EMBL" id="JANJYJ010000003">
    <property type="protein sequence ID" value="KAK3221429.1"/>
    <property type="molecule type" value="Genomic_DNA"/>
</dbReference>
<dbReference type="Pfam" id="PF00072">
    <property type="entry name" value="Response_reg"/>
    <property type="match status" value="1"/>
</dbReference>
<dbReference type="InterPro" id="IPR009057">
    <property type="entry name" value="Homeodomain-like_sf"/>
</dbReference>
<dbReference type="SUPFAM" id="SSF52172">
    <property type="entry name" value="CheY-like"/>
    <property type="match status" value="1"/>
</dbReference>
<dbReference type="InterPro" id="IPR045279">
    <property type="entry name" value="ARR-like"/>
</dbReference>
<dbReference type="CDD" id="cd17584">
    <property type="entry name" value="REC_typeB_ARR-like"/>
    <property type="match status" value="1"/>
</dbReference>
<name>A0AAE0APV5_9ROSI</name>
<comment type="subcellular location">
    <subcellularLocation>
        <location evidence="1">Nucleus</location>
    </subcellularLocation>
</comment>
<feature type="compositionally biased region" description="Basic and acidic residues" evidence="7">
    <location>
        <begin position="170"/>
        <end position="180"/>
    </location>
</feature>
<keyword evidence="6" id="KW-0597">Phosphoprotein</keyword>
<dbReference type="Pfam" id="PF00249">
    <property type="entry name" value="Myb_DNA-binding"/>
    <property type="match status" value="1"/>
</dbReference>
<protein>
    <recommendedName>
        <fullName evidence="8">Response regulatory domain-containing protein</fullName>
    </recommendedName>
</protein>
<dbReference type="Gene3D" id="3.40.50.2300">
    <property type="match status" value="1"/>
</dbReference>
<reference evidence="9" key="1">
    <citation type="journal article" date="2023" name="Plant J.">
        <title>Genome sequences and population genomics provide insights into the demographic history, inbreeding, and mutation load of two 'living fossil' tree species of Dipteronia.</title>
        <authorList>
            <person name="Feng Y."/>
            <person name="Comes H.P."/>
            <person name="Chen J."/>
            <person name="Zhu S."/>
            <person name="Lu R."/>
            <person name="Zhang X."/>
            <person name="Li P."/>
            <person name="Qiu J."/>
            <person name="Olsen K.M."/>
            <person name="Qiu Y."/>
        </authorList>
    </citation>
    <scope>NUCLEOTIDE SEQUENCE</scope>
    <source>
        <strain evidence="9">NBL</strain>
    </source>
</reference>
<evidence type="ECO:0000256" key="2">
    <source>
        <dbReference type="ARBA" id="ARBA00023012"/>
    </source>
</evidence>
<accession>A0AAE0APV5</accession>
<comment type="caution">
    <text evidence="9">The sequence shown here is derived from an EMBL/GenBank/DDBJ whole genome shotgun (WGS) entry which is preliminary data.</text>
</comment>
<dbReference type="SUPFAM" id="SSF46689">
    <property type="entry name" value="Homeodomain-like"/>
    <property type="match status" value="1"/>
</dbReference>
<feature type="compositionally biased region" description="Polar residues" evidence="7">
    <location>
        <begin position="153"/>
        <end position="168"/>
    </location>
</feature>
<evidence type="ECO:0000313" key="9">
    <source>
        <dbReference type="EMBL" id="KAK3221429.1"/>
    </source>
</evidence>
<evidence type="ECO:0000256" key="1">
    <source>
        <dbReference type="ARBA" id="ARBA00004123"/>
    </source>
</evidence>
<feature type="region of interest" description="Disordered" evidence="7">
    <location>
        <begin position="390"/>
        <end position="418"/>
    </location>
</feature>
<proteinExistence type="predicted"/>
<dbReference type="SMART" id="SM00448">
    <property type="entry name" value="REC"/>
    <property type="match status" value="1"/>
</dbReference>
<dbReference type="PROSITE" id="PS50110">
    <property type="entry name" value="RESPONSE_REGULATORY"/>
    <property type="match status" value="1"/>
</dbReference>
<feature type="compositionally biased region" description="Polar residues" evidence="7">
    <location>
        <begin position="396"/>
        <end position="413"/>
    </location>
</feature>
<evidence type="ECO:0000259" key="8">
    <source>
        <dbReference type="PROSITE" id="PS50110"/>
    </source>
</evidence>
<dbReference type="PANTHER" id="PTHR43874:SF215">
    <property type="entry name" value="RESPONSE REGULATOR, PUTATIVE-RELATED"/>
    <property type="match status" value="1"/>
</dbReference>
<feature type="region of interest" description="Disordered" evidence="7">
    <location>
        <begin position="153"/>
        <end position="201"/>
    </location>
</feature>
<feature type="domain" description="Response regulatory" evidence="8">
    <location>
        <begin position="28"/>
        <end position="143"/>
    </location>
</feature>
<keyword evidence="2" id="KW-0902">Two-component regulatory system</keyword>
<evidence type="ECO:0000313" key="10">
    <source>
        <dbReference type="Proteomes" id="UP001281410"/>
    </source>
</evidence>
<gene>
    <name evidence="9" type="ORF">Dsin_008454</name>
</gene>
<dbReference type="InterPro" id="IPR001005">
    <property type="entry name" value="SANT/Myb"/>
</dbReference>
<dbReference type="GO" id="GO:0000160">
    <property type="term" value="P:phosphorelay signal transduction system"/>
    <property type="evidence" value="ECO:0007669"/>
    <property type="project" value="UniProtKB-KW"/>
</dbReference>
<dbReference type="FunFam" id="1.10.10.60:FF:000007">
    <property type="entry name" value="Two-component response regulator"/>
    <property type="match status" value="1"/>
</dbReference>
<dbReference type="InterPro" id="IPR001789">
    <property type="entry name" value="Sig_transdc_resp-reg_receiver"/>
</dbReference>
<dbReference type="Proteomes" id="UP001281410">
    <property type="component" value="Unassembled WGS sequence"/>
</dbReference>
<sequence length="433" mass="49129">MSETEVARNDPVLVKREEEIVFNPEGMRVLAIDDNVVCLRYLVALLTKCKYQVTATTKADEALEILRKSKEKYDLVITDVIRLDMDGFRLLEIVSLGMDIPVVFVTAEDNQSSIMMGIMHGARDYLLKPVRIQEIKNIWQHIVRKRLSTIEKSSTTGDIMNSQESRSSNKLKEKVIKKNEDDDEEEDDEANSRSSCQKKPRLKWSPELHRKFVNAVQQLGDVVHPKKMLKIINEPGLTRDQVASHLQVTRNQELFQLQQNTIQPPNQRQALMMMPDLAVPEFKELNFSPSFLSCMKLPDEYMGNSSPLFGYNILSEPAARRSFPFCSYIPNACFNTPPQVPGQASVQIGRLGGGYFVNQTSNSRGQLNAYPNIVQYPTQMDLMKNNESTCVKHPSGKSQHIQSSSKRNYSSTPSDDDLAELVKQFGNDEPPKL</sequence>
<organism evidence="9 10">
    <name type="scientific">Dipteronia sinensis</name>
    <dbReference type="NCBI Taxonomy" id="43782"/>
    <lineage>
        <taxon>Eukaryota</taxon>
        <taxon>Viridiplantae</taxon>
        <taxon>Streptophyta</taxon>
        <taxon>Embryophyta</taxon>
        <taxon>Tracheophyta</taxon>
        <taxon>Spermatophyta</taxon>
        <taxon>Magnoliopsida</taxon>
        <taxon>eudicotyledons</taxon>
        <taxon>Gunneridae</taxon>
        <taxon>Pentapetalae</taxon>
        <taxon>rosids</taxon>
        <taxon>malvids</taxon>
        <taxon>Sapindales</taxon>
        <taxon>Sapindaceae</taxon>
        <taxon>Hippocastanoideae</taxon>
        <taxon>Acereae</taxon>
        <taxon>Dipteronia</taxon>
    </lineage>
</organism>
<keyword evidence="5" id="KW-0539">Nucleus</keyword>
<dbReference type="GO" id="GO:0003677">
    <property type="term" value="F:DNA binding"/>
    <property type="evidence" value="ECO:0007669"/>
    <property type="project" value="InterPro"/>
</dbReference>
<evidence type="ECO:0000256" key="6">
    <source>
        <dbReference type="PROSITE-ProRule" id="PRU00169"/>
    </source>
</evidence>
<evidence type="ECO:0000256" key="3">
    <source>
        <dbReference type="ARBA" id="ARBA00023015"/>
    </source>
</evidence>
<feature type="modified residue" description="4-aspartylphosphate" evidence="6">
    <location>
        <position position="79"/>
    </location>
</feature>
<dbReference type="InterPro" id="IPR011006">
    <property type="entry name" value="CheY-like_superfamily"/>
</dbReference>
<keyword evidence="10" id="KW-1185">Reference proteome</keyword>
<dbReference type="NCBIfam" id="TIGR01557">
    <property type="entry name" value="myb_SHAQKYF"/>
    <property type="match status" value="1"/>
</dbReference>
<dbReference type="GO" id="GO:0009736">
    <property type="term" value="P:cytokinin-activated signaling pathway"/>
    <property type="evidence" value="ECO:0007669"/>
    <property type="project" value="InterPro"/>
</dbReference>
<dbReference type="GO" id="GO:0005634">
    <property type="term" value="C:nucleus"/>
    <property type="evidence" value="ECO:0007669"/>
    <property type="project" value="UniProtKB-SubCell"/>
</dbReference>
<dbReference type="AlphaFoldDB" id="A0AAE0APV5"/>
<keyword evidence="4" id="KW-0804">Transcription</keyword>